<dbReference type="PIRSF" id="PIRSF005539">
    <property type="entry name" value="Pept_S33_TRI_F1"/>
    <property type="match status" value="1"/>
</dbReference>
<evidence type="ECO:0000259" key="3">
    <source>
        <dbReference type="Pfam" id="PF00561"/>
    </source>
</evidence>
<gene>
    <name evidence="4" type="ORF">BCR34DRAFT_627722</name>
</gene>
<organism evidence="4 5">
    <name type="scientific">Clohesyomyces aquaticus</name>
    <dbReference type="NCBI Taxonomy" id="1231657"/>
    <lineage>
        <taxon>Eukaryota</taxon>
        <taxon>Fungi</taxon>
        <taxon>Dikarya</taxon>
        <taxon>Ascomycota</taxon>
        <taxon>Pezizomycotina</taxon>
        <taxon>Dothideomycetes</taxon>
        <taxon>Pleosporomycetidae</taxon>
        <taxon>Pleosporales</taxon>
        <taxon>Lindgomycetaceae</taxon>
        <taxon>Clohesyomyces</taxon>
    </lineage>
</organism>
<dbReference type="Pfam" id="PF00561">
    <property type="entry name" value="Abhydrolase_1"/>
    <property type="match status" value="1"/>
</dbReference>
<dbReference type="PRINTS" id="PR00793">
    <property type="entry name" value="PROAMNOPTASE"/>
</dbReference>
<evidence type="ECO:0000256" key="2">
    <source>
        <dbReference type="ARBA" id="ARBA00022801"/>
    </source>
</evidence>
<dbReference type="GO" id="GO:0008233">
    <property type="term" value="F:peptidase activity"/>
    <property type="evidence" value="ECO:0007669"/>
    <property type="project" value="InterPro"/>
</dbReference>
<dbReference type="Proteomes" id="UP000193144">
    <property type="component" value="Unassembled WGS sequence"/>
</dbReference>
<keyword evidence="2 4" id="KW-0378">Hydrolase</keyword>
<dbReference type="InterPro" id="IPR002410">
    <property type="entry name" value="Peptidase_S33"/>
</dbReference>
<dbReference type="PANTHER" id="PTHR43798">
    <property type="entry name" value="MONOACYLGLYCEROL LIPASE"/>
    <property type="match status" value="1"/>
</dbReference>
<dbReference type="Gene3D" id="3.40.50.1820">
    <property type="entry name" value="alpha/beta hydrolase"/>
    <property type="match status" value="1"/>
</dbReference>
<dbReference type="GO" id="GO:0016020">
    <property type="term" value="C:membrane"/>
    <property type="evidence" value="ECO:0007669"/>
    <property type="project" value="TreeGrafter"/>
</dbReference>
<proteinExistence type="inferred from homology"/>
<dbReference type="AlphaFoldDB" id="A0A1Y1YU68"/>
<comment type="caution">
    <text evidence="4">The sequence shown here is derived from an EMBL/GenBank/DDBJ whole genome shotgun (WGS) entry which is preliminary data.</text>
</comment>
<feature type="domain" description="AB hydrolase-1" evidence="3">
    <location>
        <begin position="42"/>
        <end position="299"/>
    </location>
</feature>
<dbReference type="PANTHER" id="PTHR43798:SF33">
    <property type="entry name" value="HYDROLASE, PUTATIVE (AFU_ORTHOLOGUE AFUA_2G14860)-RELATED"/>
    <property type="match status" value="1"/>
</dbReference>
<sequence length="314" mass="35083">MTTYPSLPVSTGYISFTIPSTGQPCQTFYKVIGDLSASKILPLVALHGGPGAGHNYLLSLTDLYDKYGIPVIFYDQIGCGNSTHFSDTMGDENFWTIEMFMSELKNVISHFGLQDTGYYILGQSWGGVLAASFASQVPQPRGLKKVVIASGPASLPLYAEGTRALLAELPEDARKTLEECDKKRDYESPEFNVANMVFMKLHCCRLNEWPEKVTETFENIGKAKEAYMTMQGPSEFIITGSLKTWEGISKAHNISVPTLLTNGRFDSVQDSSMYPWFNEISKVKWVAFEKSSHMAHWEERDRYMEVVGQFLAGQ</sequence>
<protein>
    <submittedName>
        <fullName evidence="4">Alpha/Beta hydrolase protein</fullName>
    </submittedName>
</protein>
<dbReference type="GO" id="GO:0006508">
    <property type="term" value="P:proteolysis"/>
    <property type="evidence" value="ECO:0007669"/>
    <property type="project" value="InterPro"/>
</dbReference>
<dbReference type="InterPro" id="IPR029058">
    <property type="entry name" value="AB_hydrolase_fold"/>
</dbReference>
<evidence type="ECO:0000313" key="4">
    <source>
        <dbReference type="EMBL" id="ORY01578.1"/>
    </source>
</evidence>
<keyword evidence="5" id="KW-1185">Reference proteome</keyword>
<dbReference type="SUPFAM" id="SSF53474">
    <property type="entry name" value="alpha/beta-Hydrolases"/>
    <property type="match status" value="1"/>
</dbReference>
<dbReference type="OrthoDB" id="190201at2759"/>
<accession>A0A1Y1YU68</accession>
<dbReference type="InterPro" id="IPR005945">
    <property type="entry name" value="Pro_imino_pep"/>
</dbReference>
<dbReference type="EMBL" id="MCFA01000168">
    <property type="protein sequence ID" value="ORY01578.1"/>
    <property type="molecule type" value="Genomic_DNA"/>
</dbReference>
<dbReference type="STRING" id="1231657.A0A1Y1YU68"/>
<dbReference type="NCBIfam" id="TIGR01250">
    <property type="entry name" value="pro_imino_pep_2"/>
    <property type="match status" value="1"/>
</dbReference>
<evidence type="ECO:0000313" key="5">
    <source>
        <dbReference type="Proteomes" id="UP000193144"/>
    </source>
</evidence>
<dbReference type="InterPro" id="IPR000073">
    <property type="entry name" value="AB_hydrolase_1"/>
</dbReference>
<name>A0A1Y1YU68_9PLEO</name>
<reference evidence="4 5" key="1">
    <citation type="submission" date="2016-07" db="EMBL/GenBank/DDBJ databases">
        <title>Pervasive Adenine N6-methylation of Active Genes in Fungi.</title>
        <authorList>
            <consortium name="DOE Joint Genome Institute"/>
            <person name="Mondo S.J."/>
            <person name="Dannebaum R.O."/>
            <person name="Kuo R.C."/>
            <person name="Labutti K."/>
            <person name="Haridas S."/>
            <person name="Kuo A."/>
            <person name="Salamov A."/>
            <person name="Ahrendt S.R."/>
            <person name="Lipzen A."/>
            <person name="Sullivan W."/>
            <person name="Andreopoulos W.B."/>
            <person name="Clum A."/>
            <person name="Lindquist E."/>
            <person name="Daum C."/>
            <person name="Ramamoorthy G.K."/>
            <person name="Gryganskyi A."/>
            <person name="Culley D."/>
            <person name="Magnuson J.K."/>
            <person name="James T.Y."/>
            <person name="O'Malley M.A."/>
            <person name="Stajich J.E."/>
            <person name="Spatafora J.W."/>
            <person name="Visel A."/>
            <person name="Grigoriev I.V."/>
        </authorList>
    </citation>
    <scope>NUCLEOTIDE SEQUENCE [LARGE SCALE GENOMIC DNA]</scope>
    <source>
        <strain evidence="4 5">CBS 115471</strain>
    </source>
</reference>
<comment type="similarity">
    <text evidence="1">Belongs to the peptidase S33 family.</text>
</comment>
<dbReference type="InterPro" id="IPR050266">
    <property type="entry name" value="AB_hydrolase_sf"/>
</dbReference>
<evidence type="ECO:0000256" key="1">
    <source>
        <dbReference type="ARBA" id="ARBA00010088"/>
    </source>
</evidence>